<dbReference type="Gene3D" id="1.10.287.470">
    <property type="entry name" value="Helix hairpin bin"/>
    <property type="match status" value="1"/>
</dbReference>
<evidence type="ECO:0000313" key="6">
    <source>
        <dbReference type="Proteomes" id="UP000275394"/>
    </source>
</evidence>
<dbReference type="PANTHER" id="PTHR30367:SF1">
    <property type="entry name" value="MULTIDRUG RESISTANCE PROTEIN MDTN"/>
    <property type="match status" value="1"/>
</dbReference>
<organism evidence="5 6">
    <name type="scientific">Sinobacterium caligoides</name>
    <dbReference type="NCBI Taxonomy" id="933926"/>
    <lineage>
        <taxon>Bacteria</taxon>
        <taxon>Pseudomonadati</taxon>
        <taxon>Pseudomonadota</taxon>
        <taxon>Gammaproteobacteria</taxon>
        <taxon>Cellvibrionales</taxon>
        <taxon>Spongiibacteraceae</taxon>
        <taxon>Sinobacterium</taxon>
    </lineage>
</organism>
<dbReference type="AlphaFoldDB" id="A0A3N2E0L6"/>
<dbReference type="Gene3D" id="2.40.30.170">
    <property type="match status" value="1"/>
</dbReference>
<feature type="transmembrane region" description="Helical" evidence="3">
    <location>
        <begin position="29"/>
        <end position="49"/>
    </location>
</feature>
<keyword evidence="3" id="KW-0472">Membrane</keyword>
<keyword evidence="3" id="KW-1133">Transmembrane helix</keyword>
<dbReference type="Gene3D" id="2.40.50.100">
    <property type="match status" value="1"/>
</dbReference>
<keyword evidence="6" id="KW-1185">Reference proteome</keyword>
<gene>
    <name evidence="5" type="ORF">EDC56_1190</name>
</gene>
<dbReference type="InterPro" id="IPR050393">
    <property type="entry name" value="MFP_Efflux_Pump"/>
</dbReference>
<dbReference type="Pfam" id="PF25917">
    <property type="entry name" value="BSH_RND"/>
    <property type="match status" value="1"/>
</dbReference>
<name>A0A3N2E0L6_9GAMM</name>
<dbReference type="Proteomes" id="UP000275394">
    <property type="component" value="Unassembled WGS sequence"/>
</dbReference>
<proteinExistence type="inferred from homology"/>
<protein>
    <submittedName>
        <fullName evidence="5">RND family efflux transporter MFP subunit</fullName>
    </submittedName>
</protein>
<accession>A0A3N2E0L6</accession>
<keyword evidence="2" id="KW-0175">Coiled coil</keyword>
<evidence type="ECO:0000313" key="5">
    <source>
        <dbReference type="EMBL" id="ROS05644.1"/>
    </source>
</evidence>
<comment type="similarity">
    <text evidence="1">Belongs to the membrane fusion protein (MFP) (TC 8.A.1) family.</text>
</comment>
<dbReference type="SUPFAM" id="SSF111369">
    <property type="entry name" value="HlyD-like secretion proteins"/>
    <property type="match status" value="1"/>
</dbReference>
<evidence type="ECO:0000256" key="3">
    <source>
        <dbReference type="SAM" id="Phobius"/>
    </source>
</evidence>
<dbReference type="PANTHER" id="PTHR30367">
    <property type="entry name" value="P-HYDROXYBENZOIC ACID EFFLUX PUMP SUBUNIT AAEA-RELATED"/>
    <property type="match status" value="1"/>
</dbReference>
<dbReference type="InterPro" id="IPR058625">
    <property type="entry name" value="MdtA-like_BSH"/>
</dbReference>
<dbReference type="RefSeq" id="WP_123711538.1">
    <property type="nucleotide sequence ID" value="NZ_RKHR01000003.1"/>
</dbReference>
<sequence>METLIILTYTAICVGVFKAFRIPLNKWTVPTAALGGVVLVGTMVFVMNFNHPYSEITREYFVTTPILPEVRGKVQSVEAKPGVLLKKDDVLFTIDPEPFQLAVDDLAAQFEVANADAKRAEELLRRKLGSQRDADNARGRANSLAAKLASAKRDLQSTQVRAPSDGYVLQVAVRPGVMAVPMPLRPVMIFLPVEEMYLIGWYRQNNLQRLVVGNEAEVAFDSIPGRVFSGVVASVPPGIRQGQVQPSGELIDPGLAPAPGRVAVLIQITDERFEDYRPLIIGGAYAQSAVYSEHAEHVQIIRRVILRMSSWLNYFFPFH</sequence>
<evidence type="ECO:0000256" key="1">
    <source>
        <dbReference type="ARBA" id="ARBA00009477"/>
    </source>
</evidence>
<reference evidence="5 6" key="1">
    <citation type="submission" date="2018-11" db="EMBL/GenBank/DDBJ databases">
        <title>Genomic Encyclopedia of Type Strains, Phase IV (KMG-IV): sequencing the most valuable type-strain genomes for metagenomic binning, comparative biology and taxonomic classification.</title>
        <authorList>
            <person name="Goeker M."/>
        </authorList>
    </citation>
    <scope>NUCLEOTIDE SEQUENCE [LARGE SCALE GENOMIC DNA]</scope>
    <source>
        <strain evidence="5 6">DSM 100316</strain>
    </source>
</reference>
<dbReference type="EMBL" id="RKHR01000003">
    <property type="protein sequence ID" value="ROS05644.1"/>
    <property type="molecule type" value="Genomic_DNA"/>
</dbReference>
<keyword evidence="3" id="KW-0812">Transmembrane</keyword>
<feature type="domain" description="Multidrug resistance protein MdtA-like barrel-sandwich hybrid" evidence="4">
    <location>
        <begin position="66"/>
        <end position="177"/>
    </location>
</feature>
<feature type="coiled-coil region" evidence="2">
    <location>
        <begin position="103"/>
        <end position="161"/>
    </location>
</feature>
<evidence type="ECO:0000256" key="2">
    <source>
        <dbReference type="SAM" id="Coils"/>
    </source>
</evidence>
<evidence type="ECO:0000259" key="4">
    <source>
        <dbReference type="Pfam" id="PF25917"/>
    </source>
</evidence>
<comment type="caution">
    <text evidence="5">The sequence shown here is derived from an EMBL/GenBank/DDBJ whole genome shotgun (WGS) entry which is preliminary data.</text>
</comment>
<dbReference type="OrthoDB" id="286173at2"/>